<evidence type="ECO:0000313" key="2">
    <source>
        <dbReference type="WBParaSite" id="PDA_v2.g20478.t1"/>
    </source>
</evidence>
<name>A0A914Q015_9BILA</name>
<proteinExistence type="predicted"/>
<keyword evidence="1" id="KW-1185">Reference proteome</keyword>
<dbReference type="Proteomes" id="UP000887578">
    <property type="component" value="Unplaced"/>
</dbReference>
<protein>
    <submittedName>
        <fullName evidence="2">DUF38 domain-containing protein</fullName>
    </submittedName>
</protein>
<dbReference type="AlphaFoldDB" id="A0A914Q015"/>
<sequence length="254" mass="29513">MSSSPVKEINASSNASHIPSTFINGTLNEESNVFENGNEVKIGEIPKNFGISGILTINHEILLPQLIPKIVVCDLNALILKSRKIFFDHFKFLSSSENLKELELHSTIVCYRNREIVPYEIILDSIPSLRSLQMNCIVRKNITEEFIEKFSETKLEKLSLCQLPDSFLFEKFLDAMRWEKPDLDIHFDFKRSFLMYEKINLFIGKLLASKECHCYPPFFETKNGIIDEELLAALDELRKAYLQRPIKNIHYFKF</sequence>
<accession>A0A914Q015</accession>
<organism evidence="1 2">
    <name type="scientific">Panagrolaimus davidi</name>
    <dbReference type="NCBI Taxonomy" id="227884"/>
    <lineage>
        <taxon>Eukaryota</taxon>
        <taxon>Metazoa</taxon>
        <taxon>Ecdysozoa</taxon>
        <taxon>Nematoda</taxon>
        <taxon>Chromadorea</taxon>
        <taxon>Rhabditida</taxon>
        <taxon>Tylenchina</taxon>
        <taxon>Panagrolaimomorpha</taxon>
        <taxon>Panagrolaimoidea</taxon>
        <taxon>Panagrolaimidae</taxon>
        <taxon>Panagrolaimus</taxon>
    </lineage>
</organism>
<reference evidence="2" key="1">
    <citation type="submission" date="2022-11" db="UniProtKB">
        <authorList>
            <consortium name="WormBaseParasite"/>
        </authorList>
    </citation>
    <scope>IDENTIFICATION</scope>
</reference>
<dbReference type="WBParaSite" id="PDA_v2.g20478.t1">
    <property type="protein sequence ID" value="PDA_v2.g20478.t1"/>
    <property type="gene ID" value="PDA_v2.g20478"/>
</dbReference>
<evidence type="ECO:0000313" key="1">
    <source>
        <dbReference type="Proteomes" id="UP000887578"/>
    </source>
</evidence>